<keyword evidence="5" id="KW-0967">Endosome</keyword>
<dbReference type="InterPro" id="IPR008153">
    <property type="entry name" value="GAE_dom"/>
</dbReference>
<dbReference type="GO" id="GO:0034394">
    <property type="term" value="P:protein localization to cell surface"/>
    <property type="evidence" value="ECO:0007669"/>
    <property type="project" value="TreeGrafter"/>
</dbReference>
<keyword evidence="9" id="KW-0472">Membrane</keyword>
<comment type="caution">
    <text evidence="14">The sequence shown here is derived from an EMBL/GenBank/DDBJ whole genome shotgun (WGS) entry which is preliminary data.</text>
</comment>
<keyword evidence="6" id="KW-0832">Ubl conjugation</keyword>
<dbReference type="InterPro" id="IPR008942">
    <property type="entry name" value="ENTH_VHS"/>
</dbReference>
<accession>A0A8J4SNU4</accession>
<dbReference type="SUPFAM" id="SSF49348">
    <property type="entry name" value="Clathrin adaptor appendage domain"/>
    <property type="match status" value="1"/>
</dbReference>
<dbReference type="InterPro" id="IPR013041">
    <property type="entry name" value="Clathrin_app_Ig-like_sf"/>
</dbReference>
<comment type="subcellular location">
    <subcellularLocation>
        <location evidence="2">Early endosome membrane</location>
        <topology evidence="2">Peripheral membrane protein</topology>
    </subcellularLocation>
    <subcellularLocation>
        <location evidence="1">Golgi apparatus</location>
        <location evidence="1">trans-Golgi network membrane</location>
        <topology evidence="1">Peripheral membrane protein</topology>
    </subcellularLocation>
</comment>
<dbReference type="InterPro" id="IPR002014">
    <property type="entry name" value="VHS_dom"/>
</dbReference>
<dbReference type="Pfam" id="PF00790">
    <property type="entry name" value="VHS"/>
    <property type="match status" value="1"/>
</dbReference>
<keyword evidence="4" id="KW-0813">Transport</keyword>
<keyword evidence="15" id="KW-1185">Reference proteome</keyword>
<evidence type="ECO:0000256" key="1">
    <source>
        <dbReference type="ARBA" id="ARBA00004150"/>
    </source>
</evidence>
<dbReference type="InterPro" id="IPR004152">
    <property type="entry name" value="GAT_dom"/>
</dbReference>
<evidence type="ECO:0000256" key="6">
    <source>
        <dbReference type="ARBA" id="ARBA00022843"/>
    </source>
</evidence>
<sequence length="645" mass="70956">EAISPSNRHYNSDTVRRIAELINKEPNGPPFALRLIAHKIQSPQDREALTALNLLNSLIKQCNPLFLSELGKFKFLNEIIKVLSPKYLADQCTPAVKQKCAQLLYEWQRDYADKEPKISEAYNMLCRQGIINPEELSSNCPLRSDRSAGGDNRRQVNIFDRSRQSERLTKLLRSRNPADVAEANRLIKTIVEEDQLRLEQVTQRSTEMEALKNNTLLLEEMMSTYERGEAFEAELELMSELAQNIRRARPILYNFSLTHDENDIQTLTEIACICDHASTALTLYEQKLVNLTNGNRISQRTTMPDSLSNRNDKQVEKDLLSQDLLALGLDDDEKLNTVPIIAPAASLPQALPAPATFTQPPYQAAKSDASRYEELADIFANVSFTGPVTVAHTTRTSGSYNPVFSSGGPLSVLSPQSPSNGQSVARSGQTAANTSKTKVFDDLDALGRSMLGLPVQKPSAHDSSDQKASTLTDISTRHIDTTLLNDSVRSASQITSSLEHQVELTNLDLSLSAIQPHPTLTTPFTVFPREASSEPGVQLALHYAGNRPAPSVRVFVAVITSRSSLPVTDVHVRFGLSKPLSIRQLAPSGHSLAAYSPFLPTGAINQIVLVSDPVNQPTIALKYQLSFNLDGEAVLESGTVDLPVI</sequence>
<dbReference type="GO" id="GO:0031267">
    <property type="term" value="F:small GTPase binding"/>
    <property type="evidence" value="ECO:0007669"/>
    <property type="project" value="InterPro"/>
</dbReference>
<evidence type="ECO:0000256" key="5">
    <source>
        <dbReference type="ARBA" id="ARBA00022753"/>
    </source>
</evidence>
<evidence type="ECO:0000256" key="9">
    <source>
        <dbReference type="ARBA" id="ARBA00023136"/>
    </source>
</evidence>
<feature type="region of interest" description="Disordered" evidence="10">
    <location>
        <begin position="409"/>
        <end position="436"/>
    </location>
</feature>
<name>A0A8J4SNU4_9TREM</name>
<feature type="compositionally biased region" description="Polar residues" evidence="10">
    <location>
        <begin position="413"/>
        <end position="436"/>
    </location>
</feature>
<feature type="non-terminal residue" evidence="14">
    <location>
        <position position="645"/>
    </location>
</feature>
<gene>
    <name evidence="14" type="ORF">PHET_06278</name>
</gene>
<dbReference type="EMBL" id="LUCH01003148">
    <property type="protein sequence ID" value="KAF5400485.1"/>
    <property type="molecule type" value="Genomic_DNA"/>
</dbReference>
<evidence type="ECO:0000256" key="8">
    <source>
        <dbReference type="ARBA" id="ARBA00023034"/>
    </source>
</evidence>
<dbReference type="InterPro" id="IPR008152">
    <property type="entry name" value="Clathrin_a/b/g-adaptin_app_Ig"/>
</dbReference>
<dbReference type="AlphaFoldDB" id="A0A8J4SNU4"/>
<dbReference type="Gene3D" id="2.60.40.1230">
    <property type="match status" value="1"/>
</dbReference>
<dbReference type="CDD" id="cd03567">
    <property type="entry name" value="VHS_GGA_metazoan"/>
    <property type="match status" value="1"/>
</dbReference>
<evidence type="ECO:0000256" key="4">
    <source>
        <dbReference type="ARBA" id="ARBA00022448"/>
    </source>
</evidence>
<evidence type="ECO:0000259" key="12">
    <source>
        <dbReference type="PROSITE" id="PS50180"/>
    </source>
</evidence>
<dbReference type="PROSITE" id="PS50180">
    <property type="entry name" value="GAE"/>
    <property type="match status" value="1"/>
</dbReference>
<evidence type="ECO:0000256" key="3">
    <source>
        <dbReference type="ARBA" id="ARBA00008099"/>
    </source>
</evidence>
<dbReference type="GO" id="GO:0006893">
    <property type="term" value="P:Golgi to plasma membrane transport"/>
    <property type="evidence" value="ECO:0007669"/>
    <property type="project" value="TreeGrafter"/>
</dbReference>
<evidence type="ECO:0000259" key="11">
    <source>
        <dbReference type="PROSITE" id="PS50179"/>
    </source>
</evidence>
<feature type="domain" description="GAE" evidence="12">
    <location>
        <begin position="524"/>
        <end position="644"/>
    </location>
</feature>
<evidence type="ECO:0000313" key="15">
    <source>
        <dbReference type="Proteomes" id="UP000748531"/>
    </source>
</evidence>
<dbReference type="SMART" id="SM00809">
    <property type="entry name" value="Alpha_adaptinC2"/>
    <property type="match status" value="1"/>
</dbReference>
<dbReference type="SUPFAM" id="SSF48464">
    <property type="entry name" value="ENTH/VHS domain"/>
    <property type="match status" value="1"/>
</dbReference>
<feature type="region of interest" description="Disordered" evidence="10">
    <location>
        <begin position="453"/>
        <end position="472"/>
    </location>
</feature>
<dbReference type="GO" id="GO:0035091">
    <property type="term" value="F:phosphatidylinositol binding"/>
    <property type="evidence" value="ECO:0007669"/>
    <property type="project" value="InterPro"/>
</dbReference>
<dbReference type="PROSITE" id="PS50909">
    <property type="entry name" value="GAT"/>
    <property type="match status" value="1"/>
</dbReference>
<dbReference type="Gene3D" id="1.25.40.90">
    <property type="match status" value="1"/>
</dbReference>
<evidence type="ECO:0000256" key="2">
    <source>
        <dbReference type="ARBA" id="ARBA00004220"/>
    </source>
</evidence>
<dbReference type="PANTHER" id="PTHR45905:SF1">
    <property type="entry name" value="GOLGI-LOCALIZED, GAMMA-ADAPTIN EAR CONTAINING, ARF BINDING PROTEIN"/>
    <property type="match status" value="1"/>
</dbReference>
<evidence type="ECO:0000256" key="10">
    <source>
        <dbReference type="SAM" id="MobiDB-lite"/>
    </source>
</evidence>
<dbReference type="Gene3D" id="1.20.5.170">
    <property type="match status" value="1"/>
</dbReference>
<dbReference type="Gene3D" id="1.20.58.160">
    <property type="match status" value="1"/>
</dbReference>
<dbReference type="GO" id="GO:0006886">
    <property type="term" value="P:intracellular protein transport"/>
    <property type="evidence" value="ECO:0007669"/>
    <property type="project" value="InterPro"/>
</dbReference>
<keyword evidence="7" id="KW-0653">Protein transport</keyword>
<protein>
    <recommendedName>
        <fullName evidence="16">ADP-ribosylation factor-binding protein GGA1</fullName>
    </recommendedName>
</protein>
<dbReference type="Pfam" id="PF18308">
    <property type="entry name" value="GGA_N-GAT"/>
    <property type="match status" value="1"/>
</dbReference>
<dbReference type="GO" id="GO:0005802">
    <property type="term" value="C:trans-Golgi network"/>
    <property type="evidence" value="ECO:0007669"/>
    <property type="project" value="InterPro"/>
</dbReference>
<dbReference type="GO" id="GO:0043130">
    <property type="term" value="F:ubiquitin binding"/>
    <property type="evidence" value="ECO:0007669"/>
    <property type="project" value="InterPro"/>
</dbReference>
<evidence type="ECO:0008006" key="16">
    <source>
        <dbReference type="Google" id="ProtNLM"/>
    </source>
</evidence>
<organism evidence="14 15">
    <name type="scientific">Paragonimus heterotremus</name>
    <dbReference type="NCBI Taxonomy" id="100268"/>
    <lineage>
        <taxon>Eukaryota</taxon>
        <taxon>Metazoa</taxon>
        <taxon>Spiralia</taxon>
        <taxon>Lophotrochozoa</taxon>
        <taxon>Platyhelminthes</taxon>
        <taxon>Trematoda</taxon>
        <taxon>Digenea</taxon>
        <taxon>Plagiorchiida</taxon>
        <taxon>Troglotremata</taxon>
        <taxon>Troglotrematidae</taxon>
        <taxon>Paragonimus</taxon>
    </lineage>
</organism>
<proteinExistence type="inferred from homology"/>
<dbReference type="InterPro" id="IPR027422">
    <property type="entry name" value="GGA1-3"/>
</dbReference>
<dbReference type="PROSITE" id="PS50179">
    <property type="entry name" value="VHS"/>
    <property type="match status" value="1"/>
</dbReference>
<dbReference type="SUPFAM" id="SSF89009">
    <property type="entry name" value="GAT-like domain"/>
    <property type="match status" value="1"/>
</dbReference>
<dbReference type="GO" id="GO:0031901">
    <property type="term" value="C:early endosome membrane"/>
    <property type="evidence" value="ECO:0007669"/>
    <property type="project" value="UniProtKB-SubCell"/>
</dbReference>
<keyword evidence="8" id="KW-0333">Golgi apparatus</keyword>
<feature type="domain" description="VHS" evidence="11">
    <location>
        <begin position="2"/>
        <end position="133"/>
    </location>
</feature>
<evidence type="ECO:0000256" key="7">
    <source>
        <dbReference type="ARBA" id="ARBA00022927"/>
    </source>
</evidence>
<evidence type="ECO:0000313" key="14">
    <source>
        <dbReference type="EMBL" id="KAF5400485.1"/>
    </source>
</evidence>
<dbReference type="InterPro" id="IPR041198">
    <property type="entry name" value="GGA_N-GAT"/>
</dbReference>
<dbReference type="Proteomes" id="UP000748531">
    <property type="component" value="Unassembled WGS sequence"/>
</dbReference>
<dbReference type="InterPro" id="IPR038425">
    <property type="entry name" value="GAT_sf"/>
</dbReference>
<feature type="domain" description="GAT" evidence="13">
    <location>
        <begin position="161"/>
        <end position="289"/>
    </location>
</feature>
<evidence type="ECO:0000259" key="13">
    <source>
        <dbReference type="PROSITE" id="PS50909"/>
    </source>
</evidence>
<reference evidence="14" key="1">
    <citation type="submission" date="2019-05" db="EMBL/GenBank/DDBJ databases">
        <title>Annotation for the trematode Paragonimus heterotremus.</title>
        <authorList>
            <person name="Choi Y.-J."/>
        </authorList>
    </citation>
    <scope>NUCLEOTIDE SEQUENCE</scope>
    <source>
        <strain evidence="14">LC</strain>
    </source>
</reference>
<comment type="similarity">
    <text evidence="3">Belongs to the GGA protein family.</text>
</comment>
<dbReference type="PANTHER" id="PTHR45905">
    <property type="entry name" value="GOLGI-LOCALIZED, GAMMA-ADAPTIN EAR CONTAINING, ARF BINDING PROTEIN"/>
    <property type="match status" value="1"/>
</dbReference>
<dbReference type="Pfam" id="PF02883">
    <property type="entry name" value="Alpha_adaptinC2"/>
    <property type="match status" value="1"/>
</dbReference>
<dbReference type="SMART" id="SM00288">
    <property type="entry name" value="VHS"/>
    <property type="match status" value="1"/>
</dbReference>
<dbReference type="OrthoDB" id="447025at2759"/>